<organism evidence="3">
    <name type="scientific">marine sediment metagenome</name>
    <dbReference type="NCBI Taxonomy" id="412755"/>
    <lineage>
        <taxon>unclassified sequences</taxon>
        <taxon>metagenomes</taxon>
        <taxon>ecological metagenomes</taxon>
    </lineage>
</organism>
<keyword evidence="2" id="KW-0812">Transmembrane</keyword>
<feature type="non-terminal residue" evidence="3">
    <location>
        <position position="1"/>
    </location>
</feature>
<protein>
    <recommendedName>
        <fullName evidence="4">DUF4129 domain-containing protein</fullName>
    </recommendedName>
</protein>
<gene>
    <name evidence="3" type="ORF">S01H1_05452</name>
</gene>
<keyword evidence="2" id="KW-0472">Membrane</keyword>
<evidence type="ECO:0008006" key="4">
    <source>
        <dbReference type="Google" id="ProtNLM"/>
    </source>
</evidence>
<evidence type="ECO:0000256" key="2">
    <source>
        <dbReference type="SAM" id="Phobius"/>
    </source>
</evidence>
<evidence type="ECO:0000313" key="3">
    <source>
        <dbReference type="EMBL" id="GAF73606.1"/>
    </source>
</evidence>
<comment type="caution">
    <text evidence="3">The sequence shown here is derived from an EMBL/GenBank/DDBJ whole genome shotgun (WGS) entry which is preliminary data.</text>
</comment>
<proteinExistence type="predicted"/>
<keyword evidence="2" id="KW-1133">Transmembrane helix</keyword>
<accession>X0SEQ1</accession>
<evidence type="ECO:0000256" key="1">
    <source>
        <dbReference type="SAM" id="MobiDB-lite"/>
    </source>
</evidence>
<name>X0SEQ1_9ZZZZ</name>
<feature type="transmembrane region" description="Helical" evidence="2">
    <location>
        <begin position="273"/>
        <end position="295"/>
    </location>
</feature>
<dbReference type="AlphaFoldDB" id="X0SEQ1"/>
<dbReference type="EMBL" id="BARS01002839">
    <property type="protein sequence ID" value="GAF73606.1"/>
    <property type="molecule type" value="Genomic_DNA"/>
</dbReference>
<reference evidence="3" key="1">
    <citation type="journal article" date="2014" name="Front. Microbiol.">
        <title>High frequency of phylogenetically diverse reductive dehalogenase-homologous genes in deep subseafloor sedimentary metagenomes.</title>
        <authorList>
            <person name="Kawai M."/>
            <person name="Futagami T."/>
            <person name="Toyoda A."/>
            <person name="Takaki Y."/>
            <person name="Nishi S."/>
            <person name="Hori S."/>
            <person name="Arai W."/>
            <person name="Tsubouchi T."/>
            <person name="Morono Y."/>
            <person name="Uchiyama I."/>
            <person name="Ito T."/>
            <person name="Fujiyama A."/>
            <person name="Inagaki F."/>
            <person name="Takami H."/>
        </authorList>
    </citation>
    <scope>NUCLEOTIDE SEQUENCE</scope>
    <source>
        <strain evidence="3">Expedition CK06-06</strain>
    </source>
</reference>
<sequence length="443" mass="49168">DISIFLDGRHFATITTVENGTYETSFAFPYWYIPEIVAQSFYLPQGNDKSAYLASSSEIKRITTLFYSTGLSVEIPEEIYLGLPVEVSGKVSSGGNVVGRSIRALLDGEPLFEITTDDHGLFKRQLMLSKGVQTGGHNLKFIVETDDESCSAGDSINRILNVVKIMPQMNIHVPSIIFLPRSVKFTREPYSPFSLHSAINLTGEIYSPLALKGAMLTLEMAGVSSMAVIGGEEFELGLDVPFKFNIVGYEDMEANLAPVEPWHLPATYKVKIFVINLVYLVIILAAFILAGVVLLMRRRGVFRKEDSLSISSEKLQTLASPTEFCLPEIKLVPGDNQGVILKAYYMAVVVVQRLVSVFLKPQATLREFSSQVMPLLDKFAGLFAKLTNLAERALYSRHSFGDDEASQAQNIALQMEEQGVEETETENRNAGMLNTKKQTRKHE</sequence>
<feature type="region of interest" description="Disordered" evidence="1">
    <location>
        <begin position="417"/>
        <end position="443"/>
    </location>
</feature>